<dbReference type="Gene3D" id="3.40.50.300">
    <property type="entry name" value="P-loop containing nucleotide triphosphate hydrolases"/>
    <property type="match status" value="1"/>
</dbReference>
<comment type="subcellular location">
    <subcellularLocation>
        <location evidence="1">Membrane</location>
        <topology evidence="1">Single-pass membrane protein</topology>
    </subcellularLocation>
</comment>
<gene>
    <name evidence="4" type="ORF">IWH25_14635</name>
</gene>
<dbReference type="SUPFAM" id="SSF52540">
    <property type="entry name" value="P-loop containing nucleoside triphosphate hydrolases"/>
    <property type="match status" value="1"/>
</dbReference>
<dbReference type="NCBIfam" id="TIGR00254">
    <property type="entry name" value="GGDEF"/>
    <property type="match status" value="1"/>
</dbReference>
<dbReference type="GO" id="GO:0004672">
    <property type="term" value="F:protein kinase activity"/>
    <property type="evidence" value="ECO:0007669"/>
    <property type="project" value="InterPro"/>
</dbReference>
<evidence type="ECO:0000259" key="3">
    <source>
        <dbReference type="PROSITE" id="PS50887"/>
    </source>
</evidence>
<dbReference type="KEGG" id="ares:IWH25_14635"/>
<dbReference type="SUPFAM" id="SSF56112">
    <property type="entry name" value="Protein kinase-like (PK-like)"/>
    <property type="match status" value="1"/>
</dbReference>
<name>A0A974SMT3_9RHOO</name>
<dbReference type="CDD" id="cd01949">
    <property type="entry name" value="GGDEF"/>
    <property type="match status" value="1"/>
</dbReference>
<dbReference type="EMBL" id="CP064781">
    <property type="protein sequence ID" value="QRJ62980.1"/>
    <property type="molecule type" value="Genomic_DNA"/>
</dbReference>
<dbReference type="PANTHER" id="PTHR43642">
    <property type="entry name" value="HYBRID SIGNAL TRANSDUCTION HISTIDINE KINASE G"/>
    <property type="match status" value="1"/>
</dbReference>
<dbReference type="InterPro" id="IPR027417">
    <property type="entry name" value="P-loop_NTPase"/>
</dbReference>
<evidence type="ECO:0000313" key="4">
    <source>
        <dbReference type="EMBL" id="QRJ62980.1"/>
    </source>
</evidence>
<dbReference type="SMART" id="SM00267">
    <property type="entry name" value="GGDEF"/>
    <property type="match status" value="1"/>
</dbReference>
<dbReference type="GO" id="GO:0016020">
    <property type="term" value="C:membrane"/>
    <property type="evidence" value="ECO:0007669"/>
    <property type="project" value="UniProtKB-SubCell"/>
</dbReference>
<dbReference type="Gene3D" id="3.30.70.270">
    <property type="match status" value="1"/>
</dbReference>
<dbReference type="InterPro" id="IPR043128">
    <property type="entry name" value="Rev_trsase/Diguanyl_cyclase"/>
</dbReference>
<dbReference type="InterPro" id="IPR011009">
    <property type="entry name" value="Kinase-like_dom_sf"/>
</dbReference>
<dbReference type="SUPFAM" id="SSF55073">
    <property type="entry name" value="Nucleotide cyclase"/>
    <property type="match status" value="1"/>
</dbReference>
<dbReference type="Pfam" id="PF00069">
    <property type="entry name" value="Pkinase"/>
    <property type="match status" value="1"/>
</dbReference>
<dbReference type="InterPro" id="IPR041664">
    <property type="entry name" value="AAA_16"/>
</dbReference>
<dbReference type="Proteomes" id="UP000663444">
    <property type="component" value="Chromosome"/>
</dbReference>
<dbReference type="PROSITE" id="PS50887">
    <property type="entry name" value="GGDEF"/>
    <property type="match status" value="1"/>
</dbReference>
<dbReference type="PROSITE" id="PS50011">
    <property type="entry name" value="PROTEIN_KINASE_DOM"/>
    <property type="match status" value="1"/>
</dbReference>
<dbReference type="Gene3D" id="1.10.510.10">
    <property type="entry name" value="Transferase(Phosphotransferase) domain 1"/>
    <property type="match status" value="1"/>
</dbReference>
<dbReference type="PANTHER" id="PTHR43642:SF1">
    <property type="entry name" value="HYBRID SIGNAL TRANSDUCTION HISTIDINE KINASE G"/>
    <property type="match status" value="1"/>
</dbReference>
<proteinExistence type="predicted"/>
<dbReference type="RefSeq" id="WP_203386504.1">
    <property type="nucleotide sequence ID" value="NZ_CP064781.1"/>
</dbReference>
<dbReference type="GO" id="GO:0005524">
    <property type="term" value="F:ATP binding"/>
    <property type="evidence" value="ECO:0007669"/>
    <property type="project" value="InterPro"/>
</dbReference>
<dbReference type="SUPFAM" id="SSF55781">
    <property type="entry name" value="GAF domain-like"/>
    <property type="match status" value="1"/>
</dbReference>
<accession>A0A974SMT3</accession>
<organism evidence="4 5">
    <name type="scientific">Azospira restricta</name>
    <dbReference type="NCBI Taxonomy" id="404405"/>
    <lineage>
        <taxon>Bacteria</taxon>
        <taxon>Pseudomonadati</taxon>
        <taxon>Pseudomonadota</taxon>
        <taxon>Betaproteobacteria</taxon>
        <taxon>Rhodocyclales</taxon>
        <taxon>Rhodocyclaceae</taxon>
        <taxon>Azospira</taxon>
    </lineage>
</organism>
<dbReference type="InterPro" id="IPR029787">
    <property type="entry name" value="Nucleotide_cyclase"/>
</dbReference>
<dbReference type="SMART" id="SM00065">
    <property type="entry name" value="GAF"/>
    <property type="match status" value="1"/>
</dbReference>
<evidence type="ECO:0000259" key="2">
    <source>
        <dbReference type="PROSITE" id="PS50011"/>
    </source>
</evidence>
<dbReference type="InterPro" id="IPR053159">
    <property type="entry name" value="Hybrid_Histidine_Kinase"/>
</dbReference>
<feature type="domain" description="GGDEF" evidence="3">
    <location>
        <begin position="1569"/>
        <end position="1704"/>
    </location>
</feature>
<dbReference type="Gene3D" id="3.30.450.40">
    <property type="match status" value="1"/>
</dbReference>
<dbReference type="InterPro" id="IPR000719">
    <property type="entry name" value="Prot_kinase_dom"/>
</dbReference>
<dbReference type="Pfam" id="PF13191">
    <property type="entry name" value="AAA_16"/>
    <property type="match status" value="1"/>
</dbReference>
<dbReference type="Pfam" id="PF00990">
    <property type="entry name" value="GGDEF"/>
    <property type="match status" value="1"/>
</dbReference>
<dbReference type="InterPro" id="IPR000160">
    <property type="entry name" value="GGDEF_dom"/>
</dbReference>
<evidence type="ECO:0000256" key="1">
    <source>
        <dbReference type="ARBA" id="ARBA00004167"/>
    </source>
</evidence>
<dbReference type="FunFam" id="3.30.70.270:FF:000001">
    <property type="entry name" value="Diguanylate cyclase domain protein"/>
    <property type="match status" value="1"/>
</dbReference>
<keyword evidence="5" id="KW-1185">Reference proteome</keyword>
<reference evidence="4" key="1">
    <citation type="submission" date="2020-11" db="EMBL/GenBank/DDBJ databases">
        <title>Azospira restricta DSM 18626 genome sequence.</title>
        <authorList>
            <person name="Moe W.M."/>
        </authorList>
    </citation>
    <scope>NUCLEOTIDE SEQUENCE</scope>
    <source>
        <strain evidence="4">DSM 18626</strain>
    </source>
</reference>
<protein>
    <submittedName>
        <fullName evidence="4">Diguanylate cyclase</fullName>
    </submittedName>
</protein>
<feature type="domain" description="Protein kinase" evidence="2">
    <location>
        <begin position="9"/>
        <end position="270"/>
    </location>
</feature>
<dbReference type="Pfam" id="PF01590">
    <property type="entry name" value="GAF"/>
    <property type="match status" value="1"/>
</dbReference>
<dbReference type="InterPro" id="IPR029016">
    <property type="entry name" value="GAF-like_dom_sf"/>
</dbReference>
<sequence length="1704" mass="189706">MAALDDSGFRLDEKLHDDRQTRVYRARRSVDDCPVVLKILSDEQPLSEAIPRYRREYEITRSLGGIDGVIKVYDLVEVHGSLMIVEEDIGAESLDRVLARARPDLAQALALAVRIAHILGEVHQHSVIHKDLNPANIVWNPVSGELRLIDFGIASQLSQEQQEFQSPTQLEGTLAYTSPEQTGRVNRKLDYRSDLYSLGVTLYELFCGTLPFPAREGIELVHAHIALTPPAPHEVDPRVPPVVSRIVMRLLEKMADDRYQSAWGVKHDLERCLAELREKGGIASFPLGEGDIPVRFHIPQKLYGRDREVAAILAAFDRAAAGAAGLLLVEGAPGVGKSALVHEVHQPLTERRGNFVAGKFDQYQRDVPFYAWTLAFQDFCHLLLQEDEAALARWRQRILTGVGSLGRVLTDVVPSIELIIGRQPEVPPLAGEQALNRLNYVFGNFIKAISVAEHPLVVFVDDWQWADSGSLSLLRFILGSGRGDHLLVICAYRDNEVDATHPLSTALAEIGRSDTAVETIRLQNLGADDVRRLVGDALGDAPGLQDLARLAYEKTQGNAFFLVQLLNDLHERAAISFDRNRRCWSWNRAQIEAAGIADNVVGLMAERIRNLPEATRRALIYAACIGDRFRLTTLARILDCPPHFVADDLEPALQEGILDPLGSGYRFARQKGNSGLAHYKFVHDRVRQAAYGLAGADANERAHYEIARLWLDESSIDEQERNIFDIANQYNAGRRLIDSPAQRAELLAINLRAGKRAKQAADHASALNYLRSALELRGDDCWRARREQTAELHLLAAEMALLCKDYAAMESWLDDYLAHVGEPLAQVGALKIRLQAYVAQNRLAEAVDVGLHALGLLGTALPRRPGKLRVAARLVETRLAIKRRSFTDLYVLPAMTDPQRLATMELLGLLLPPAYWTSQGLLALVVFQMVRETLAHGYSPNAGYGLSWWGITESALLGNIDAGAVFGEFAIELARKHQLKLQQPLFFAGWIVHKYKHPLRESLPLLEQAYAVSLEKGDFEYASYARNNQMQMLFHCGNKLDELLPEMAQAHRDLLRFQVGSSLYWHDIWWQTAQNFVAAPDPVDVLAGPAYDEAVSLPQHLKVDDHSTLFLLYCAKTMLAVFFNEPRRALAHVSEARRRLGGGAGMHAETLFHFYESLALLADADGRSYQHQLRVLQQVERNQKKLARWADHAPSNHRQHWCLVEAERLRVVGNPEGATGHYEQAIDAARDGGFVHEEALACELAARFQRRQRRERLASYYLRQALQLYERWGCAGKVAQLRAQHPMALLNVAQAGSQRRATQTRLRRSSSAHGGETFDLEAVTQASQAISSEIVIDNLVKTLLKIVIEHSGAQKAVLVLRHDAELRIEATGIAGATIEVRVEAQALDAPDHPPLPRTLVQYVGRALKSVVIDDARGQTPFSRDPYFLREHPVSVLCEPILQQGKLVGMLYLENNLTAGTFTEARLELLRLLSAQAAISIENARLYGGLERKVEERTQKLQDSLATQEQLNAELHASSVKLEAAYAQLHEANRLLEERANTDGLTGLANRRYFGERLEYEVGRCAREQQPLSLIICDLDNFKRYNDLYGHVSGDECLRRAAAIKSVFGRNTDLVARYGGEEFVILLPATDSVEAVRMGERMRTTVADLGIEHGGNAGFGVATVSVGCYTLVPALGTAHQAVIESADRALYVAKGRGRNCLVSLE</sequence>
<dbReference type="InterPro" id="IPR003018">
    <property type="entry name" value="GAF"/>
</dbReference>
<dbReference type="CDD" id="cd14014">
    <property type="entry name" value="STKc_PknB_like"/>
    <property type="match status" value="1"/>
</dbReference>
<evidence type="ECO:0000313" key="5">
    <source>
        <dbReference type="Proteomes" id="UP000663444"/>
    </source>
</evidence>